<dbReference type="PANTHER" id="PTHR30349:SF64">
    <property type="entry name" value="PROPHAGE INTEGRASE INTD-RELATED"/>
    <property type="match status" value="1"/>
</dbReference>
<keyword evidence="6" id="KW-1185">Reference proteome</keyword>
<feature type="domain" description="Tyr recombinase" evidence="4">
    <location>
        <begin position="218"/>
        <end position="409"/>
    </location>
</feature>
<dbReference type="AlphaFoldDB" id="A0A1W2BRW8"/>
<dbReference type="GO" id="GO:0006310">
    <property type="term" value="P:DNA recombination"/>
    <property type="evidence" value="ECO:0007669"/>
    <property type="project" value="UniProtKB-KW"/>
</dbReference>
<accession>A0A1W2BRW8</accession>
<proteinExistence type="inferred from homology"/>
<dbReference type="InterPro" id="IPR025269">
    <property type="entry name" value="SAM-like_dom"/>
</dbReference>
<dbReference type="InterPro" id="IPR013762">
    <property type="entry name" value="Integrase-like_cat_sf"/>
</dbReference>
<dbReference type="STRING" id="1434700.SAMN06296427_10773"/>
<dbReference type="InterPro" id="IPR050090">
    <property type="entry name" value="Tyrosine_recombinase_XerCD"/>
</dbReference>
<keyword evidence="3" id="KW-0233">DNA recombination</keyword>
<dbReference type="Proteomes" id="UP000192393">
    <property type="component" value="Unassembled WGS sequence"/>
</dbReference>
<gene>
    <name evidence="5" type="ORF">SAMN06296427_10773</name>
</gene>
<comment type="similarity">
    <text evidence="1">Belongs to the 'phage' integrase family.</text>
</comment>
<protein>
    <submittedName>
        <fullName evidence="5">Site-specific recombinase XerD</fullName>
    </submittedName>
</protein>
<dbReference type="Gene3D" id="1.10.443.10">
    <property type="entry name" value="Intergrase catalytic core"/>
    <property type="match status" value="1"/>
</dbReference>
<dbReference type="Pfam" id="PF00589">
    <property type="entry name" value="Phage_integrase"/>
    <property type="match status" value="1"/>
</dbReference>
<dbReference type="PROSITE" id="PS51898">
    <property type="entry name" value="TYR_RECOMBINASE"/>
    <property type="match status" value="1"/>
</dbReference>
<dbReference type="Pfam" id="PF17293">
    <property type="entry name" value="Arm-DNA-bind_5"/>
    <property type="match status" value="1"/>
</dbReference>
<evidence type="ECO:0000313" key="6">
    <source>
        <dbReference type="Proteomes" id="UP000192393"/>
    </source>
</evidence>
<dbReference type="InterPro" id="IPR002104">
    <property type="entry name" value="Integrase_catalytic"/>
</dbReference>
<reference evidence="6" key="1">
    <citation type="submission" date="2017-04" db="EMBL/GenBank/DDBJ databases">
        <authorList>
            <person name="Varghese N."/>
            <person name="Submissions S."/>
        </authorList>
    </citation>
    <scope>NUCLEOTIDE SEQUENCE [LARGE SCALE GENOMIC DNA]</scope>
    <source>
        <strain evidence="6">CGMCC 1.12708</strain>
    </source>
</reference>
<dbReference type="Gene3D" id="1.10.150.130">
    <property type="match status" value="1"/>
</dbReference>
<name>A0A1W2BRW8_9FLAO</name>
<dbReference type="CDD" id="cd01185">
    <property type="entry name" value="INTN1_C_like"/>
    <property type="match status" value="1"/>
</dbReference>
<keyword evidence="2" id="KW-0238">DNA-binding</keyword>
<dbReference type="InterPro" id="IPR011010">
    <property type="entry name" value="DNA_brk_join_enz"/>
</dbReference>
<evidence type="ECO:0000259" key="4">
    <source>
        <dbReference type="PROSITE" id="PS51898"/>
    </source>
</evidence>
<sequence>MASVTFVLKENKSPTSIILLFRYDNKRVKIYTKQVVDPKFWDKQKRRVRNSIKADFSINGTLNEMENVILELFERITQEFGRKPEPKELKNLFELEYFESKPQFSKKKHKSLLEVFDEYEKRMLAENKPKSAEKYSEVKKGLIEFGKKYKYEIQFETINENFRNDFIEYMRTEKLYAETTIHRKLKFVKTIINYAIDCKYIREMNINLKRFVTPYTEADTISLTQSELEEIENLDLSKSPKLDRVRDKFLLGCYTGLRFSDFIRINKNHIEDGKYLVIKQKKTDKIITQPFWNSVKLIFEKYEYNLPKPISESNFNSYLKEVTKLCETLKREQEIKQNVKGKVVRITKPRHLLVTSHTARRTFSTLKAESGWDLEDISTATGHASIKTLRTYIKLNDKQKADRLAKIHDNMEEKKQGKNKEAKVVQMKVSN</sequence>
<evidence type="ECO:0000256" key="2">
    <source>
        <dbReference type="ARBA" id="ARBA00023125"/>
    </source>
</evidence>
<evidence type="ECO:0000313" key="5">
    <source>
        <dbReference type="EMBL" id="SMC75474.1"/>
    </source>
</evidence>
<dbReference type="GO" id="GO:0015074">
    <property type="term" value="P:DNA integration"/>
    <property type="evidence" value="ECO:0007669"/>
    <property type="project" value="InterPro"/>
</dbReference>
<dbReference type="EMBL" id="FWXS01000007">
    <property type="protein sequence ID" value="SMC75474.1"/>
    <property type="molecule type" value="Genomic_DNA"/>
</dbReference>
<dbReference type="PANTHER" id="PTHR30349">
    <property type="entry name" value="PHAGE INTEGRASE-RELATED"/>
    <property type="match status" value="1"/>
</dbReference>
<dbReference type="InterPro" id="IPR035386">
    <property type="entry name" value="Arm-DNA-bind_5"/>
</dbReference>
<dbReference type="SUPFAM" id="SSF56349">
    <property type="entry name" value="DNA breaking-rejoining enzymes"/>
    <property type="match status" value="1"/>
</dbReference>
<evidence type="ECO:0000256" key="3">
    <source>
        <dbReference type="ARBA" id="ARBA00023172"/>
    </source>
</evidence>
<organism evidence="5 6">
    <name type="scientific">Moheibacter sediminis</name>
    <dbReference type="NCBI Taxonomy" id="1434700"/>
    <lineage>
        <taxon>Bacteria</taxon>
        <taxon>Pseudomonadati</taxon>
        <taxon>Bacteroidota</taxon>
        <taxon>Flavobacteriia</taxon>
        <taxon>Flavobacteriales</taxon>
        <taxon>Weeksellaceae</taxon>
        <taxon>Moheibacter</taxon>
    </lineage>
</organism>
<dbReference type="InterPro" id="IPR010998">
    <property type="entry name" value="Integrase_recombinase_N"/>
</dbReference>
<evidence type="ECO:0000256" key="1">
    <source>
        <dbReference type="ARBA" id="ARBA00008857"/>
    </source>
</evidence>
<dbReference type="Pfam" id="PF13102">
    <property type="entry name" value="Phage_int_SAM_5"/>
    <property type="match status" value="1"/>
</dbReference>
<dbReference type="GO" id="GO:0003677">
    <property type="term" value="F:DNA binding"/>
    <property type="evidence" value="ECO:0007669"/>
    <property type="project" value="UniProtKB-KW"/>
</dbReference>